<evidence type="ECO:0000313" key="2">
    <source>
        <dbReference type="EMBL" id="GAI41842.1"/>
    </source>
</evidence>
<gene>
    <name evidence="2" type="ORF">S06H3_42832</name>
</gene>
<dbReference type="PANTHER" id="PTHR33434:SF2">
    <property type="entry name" value="FATTY ACID-BINDING PROTEIN TM_1468"/>
    <property type="match status" value="1"/>
</dbReference>
<dbReference type="PROSITE" id="PS51482">
    <property type="entry name" value="DEGV"/>
    <property type="match status" value="1"/>
</dbReference>
<feature type="non-terminal residue" evidence="2">
    <location>
        <position position="1"/>
    </location>
</feature>
<dbReference type="GO" id="GO:0008289">
    <property type="term" value="F:lipid binding"/>
    <property type="evidence" value="ECO:0007669"/>
    <property type="project" value="UniProtKB-KW"/>
</dbReference>
<organism evidence="2">
    <name type="scientific">marine sediment metagenome</name>
    <dbReference type="NCBI Taxonomy" id="412755"/>
    <lineage>
        <taxon>unclassified sequences</taxon>
        <taxon>metagenomes</taxon>
        <taxon>ecological metagenomes</taxon>
    </lineage>
</organism>
<sequence>LLSVKPLLTLKEGETVPVGQARSRSKGIERLFDFVKNATDIQDLAVAYSTTLDEAQALAEHMGSIFTKEPIKVVRLGTTLGVHLGPGALVVALRESNRTG</sequence>
<dbReference type="PANTHER" id="PTHR33434">
    <property type="entry name" value="DEGV DOMAIN-CONTAINING PROTEIN DR_1986-RELATED"/>
    <property type="match status" value="1"/>
</dbReference>
<dbReference type="InterPro" id="IPR043168">
    <property type="entry name" value="DegV_C"/>
</dbReference>
<protein>
    <recommendedName>
        <fullName evidence="3">DegV family protein</fullName>
    </recommendedName>
</protein>
<evidence type="ECO:0000256" key="1">
    <source>
        <dbReference type="ARBA" id="ARBA00023121"/>
    </source>
</evidence>
<dbReference type="Gene3D" id="3.30.1180.10">
    <property type="match status" value="1"/>
</dbReference>
<accession>X1NCS7</accession>
<dbReference type="EMBL" id="BARV01026516">
    <property type="protein sequence ID" value="GAI41842.1"/>
    <property type="molecule type" value="Genomic_DNA"/>
</dbReference>
<reference evidence="2" key="1">
    <citation type="journal article" date="2014" name="Front. Microbiol.">
        <title>High frequency of phylogenetically diverse reductive dehalogenase-homologous genes in deep subseafloor sedimentary metagenomes.</title>
        <authorList>
            <person name="Kawai M."/>
            <person name="Futagami T."/>
            <person name="Toyoda A."/>
            <person name="Takaki Y."/>
            <person name="Nishi S."/>
            <person name="Hori S."/>
            <person name="Arai W."/>
            <person name="Tsubouchi T."/>
            <person name="Morono Y."/>
            <person name="Uchiyama I."/>
            <person name="Ito T."/>
            <person name="Fujiyama A."/>
            <person name="Inagaki F."/>
            <person name="Takami H."/>
        </authorList>
    </citation>
    <scope>NUCLEOTIDE SEQUENCE</scope>
    <source>
        <strain evidence="2">Expedition CK06-06</strain>
    </source>
</reference>
<proteinExistence type="predicted"/>
<name>X1NCS7_9ZZZZ</name>
<dbReference type="InterPro" id="IPR003797">
    <property type="entry name" value="DegV"/>
</dbReference>
<dbReference type="Pfam" id="PF02645">
    <property type="entry name" value="DegV"/>
    <property type="match status" value="1"/>
</dbReference>
<dbReference type="InterPro" id="IPR050270">
    <property type="entry name" value="DegV_domain_contain"/>
</dbReference>
<dbReference type="AlphaFoldDB" id="X1NCS7"/>
<comment type="caution">
    <text evidence="2">The sequence shown here is derived from an EMBL/GenBank/DDBJ whole genome shotgun (WGS) entry which is preliminary data.</text>
</comment>
<dbReference type="SUPFAM" id="SSF82549">
    <property type="entry name" value="DAK1/DegV-like"/>
    <property type="match status" value="1"/>
</dbReference>
<evidence type="ECO:0008006" key="3">
    <source>
        <dbReference type="Google" id="ProtNLM"/>
    </source>
</evidence>
<keyword evidence="1" id="KW-0446">Lipid-binding</keyword>